<reference evidence="1" key="1">
    <citation type="journal article" date="2021" name="Environ. Microbiol.">
        <title>Gene family expansions and transcriptome signatures uncover fungal adaptations to wood decay.</title>
        <authorList>
            <person name="Hage H."/>
            <person name="Miyauchi S."/>
            <person name="Viragh M."/>
            <person name="Drula E."/>
            <person name="Min B."/>
            <person name="Chaduli D."/>
            <person name="Navarro D."/>
            <person name="Favel A."/>
            <person name="Norest M."/>
            <person name="Lesage-Meessen L."/>
            <person name="Balint B."/>
            <person name="Merenyi Z."/>
            <person name="de Eugenio L."/>
            <person name="Morin E."/>
            <person name="Martinez A.T."/>
            <person name="Baldrian P."/>
            <person name="Stursova M."/>
            <person name="Martinez M.J."/>
            <person name="Novotny C."/>
            <person name="Magnuson J.K."/>
            <person name="Spatafora J.W."/>
            <person name="Maurice S."/>
            <person name="Pangilinan J."/>
            <person name="Andreopoulos W."/>
            <person name="LaButti K."/>
            <person name="Hundley H."/>
            <person name="Na H."/>
            <person name="Kuo A."/>
            <person name="Barry K."/>
            <person name="Lipzen A."/>
            <person name="Henrissat B."/>
            <person name="Riley R."/>
            <person name="Ahrendt S."/>
            <person name="Nagy L.G."/>
            <person name="Grigoriev I.V."/>
            <person name="Martin F."/>
            <person name="Rosso M.N."/>
        </authorList>
    </citation>
    <scope>NUCLEOTIDE SEQUENCE</scope>
    <source>
        <strain evidence="1">CBS 384.51</strain>
    </source>
</reference>
<sequence length="568" mass="60845">MTEQAPSPAESEALVPLHLLAKEAPVSVETESAKSGTGKDAEFSWTNRSFGFWMIIAANFTSDFLSAFDMSVVSTALPTIVQDLGGNDFIWVGSAYALAGSAIVPLCGGLVSIWGRKPILLILMTLFAIGSAVAGSAKSMNVLIVGRAFQGFGGCGALTVTEIIYADIIPLPQRGIMQGMASVVWAFATGIGPPLGGILANAGAWRWLFYLNLPIFGIAAALEIVFLHNTPPEATVRQKLRRMDWTGSAIVVGGSAAFILALSWGGIRFAWSDSQTLVPLIIGIVALLSFMFYERFCAKEPIVPWSVFATRSSIMGYIGTSIHGLVMYVAIYYLPVYYQAVKLASTIRSGVYMLGFSMFITPAAMVCGVSFMVFNRYLPQNYVGWVLMVAGSGVLAVLGVDSSKAAIISAPIMLGMGVGMGWTMTQFPILASLPYSNNAHALSFFTFVRNLSQTMGVAIGGSILQNLLTHKLPASYIAQLPSGVSFAYSAIPTLNSLDPATQFLVRKAFADSLKLMWLVMIGISGIGLVSVFFMKEIPMRHDLDEQWALEQKEKKNTQAQGGGETVSG</sequence>
<dbReference type="EMBL" id="MU274996">
    <property type="protein sequence ID" value="KAI0083102.1"/>
    <property type="molecule type" value="Genomic_DNA"/>
</dbReference>
<name>A0ACB8TMB1_9APHY</name>
<accession>A0ACB8TMB1</accession>
<evidence type="ECO:0000313" key="1">
    <source>
        <dbReference type="EMBL" id="KAI0083102.1"/>
    </source>
</evidence>
<gene>
    <name evidence="1" type="ORF">BDY19DRAFT_776525</name>
</gene>
<comment type="caution">
    <text evidence="1">The sequence shown here is derived from an EMBL/GenBank/DDBJ whole genome shotgun (WGS) entry which is preliminary data.</text>
</comment>
<organism evidence="1 2">
    <name type="scientific">Irpex rosettiformis</name>
    <dbReference type="NCBI Taxonomy" id="378272"/>
    <lineage>
        <taxon>Eukaryota</taxon>
        <taxon>Fungi</taxon>
        <taxon>Dikarya</taxon>
        <taxon>Basidiomycota</taxon>
        <taxon>Agaricomycotina</taxon>
        <taxon>Agaricomycetes</taxon>
        <taxon>Polyporales</taxon>
        <taxon>Irpicaceae</taxon>
        <taxon>Irpex</taxon>
    </lineage>
</organism>
<protein>
    <submittedName>
        <fullName evidence="1">Iron permease</fullName>
    </submittedName>
</protein>
<keyword evidence="2" id="KW-1185">Reference proteome</keyword>
<proteinExistence type="predicted"/>
<dbReference type="Proteomes" id="UP001055072">
    <property type="component" value="Unassembled WGS sequence"/>
</dbReference>
<evidence type="ECO:0000313" key="2">
    <source>
        <dbReference type="Proteomes" id="UP001055072"/>
    </source>
</evidence>